<protein>
    <submittedName>
        <fullName evidence="1">Uncharacterized protein</fullName>
    </submittedName>
</protein>
<evidence type="ECO:0000313" key="1">
    <source>
        <dbReference type="EMBL" id="PWA11305.1"/>
    </source>
</evidence>
<name>A0A2U1K225_9FLAO</name>
<dbReference type="EMBL" id="QCZH01000001">
    <property type="protein sequence ID" value="PWA11305.1"/>
    <property type="molecule type" value="Genomic_DNA"/>
</dbReference>
<comment type="caution">
    <text evidence="1">The sequence shown here is derived from an EMBL/GenBank/DDBJ whole genome shotgun (WGS) entry which is preliminary data.</text>
</comment>
<proteinExistence type="predicted"/>
<organism evidence="1 2">
    <name type="scientific">Flavobacterium laiguense</name>
    <dbReference type="NCBI Taxonomy" id="2169409"/>
    <lineage>
        <taxon>Bacteria</taxon>
        <taxon>Pseudomonadati</taxon>
        <taxon>Bacteroidota</taxon>
        <taxon>Flavobacteriia</taxon>
        <taxon>Flavobacteriales</taxon>
        <taxon>Flavobacteriaceae</taxon>
        <taxon>Flavobacterium</taxon>
    </lineage>
</organism>
<dbReference type="AlphaFoldDB" id="A0A2U1K225"/>
<reference evidence="1 2" key="1">
    <citation type="submission" date="2018-04" db="EMBL/GenBank/DDBJ databases">
        <title>Flavobacterium sp. nov., isolated from glacier ice.</title>
        <authorList>
            <person name="Liu Q."/>
            <person name="Xin Y.-H."/>
        </authorList>
    </citation>
    <scope>NUCLEOTIDE SEQUENCE [LARGE SCALE GENOMIC DNA]</scope>
    <source>
        <strain evidence="1 2">LB2P30</strain>
    </source>
</reference>
<sequence>MFLRQSSIWITSYTKTKLTIKRCKKVNKKCWIERYNFVILGDKLIDVNQLFSPNQPKSKL</sequence>
<accession>A0A2U1K225</accession>
<keyword evidence="2" id="KW-1185">Reference proteome</keyword>
<dbReference type="Proteomes" id="UP000245618">
    <property type="component" value="Unassembled WGS sequence"/>
</dbReference>
<evidence type="ECO:0000313" key="2">
    <source>
        <dbReference type="Proteomes" id="UP000245618"/>
    </source>
</evidence>
<gene>
    <name evidence="1" type="ORF">DB891_00340</name>
</gene>